<evidence type="ECO:0000256" key="1">
    <source>
        <dbReference type="SAM" id="MobiDB-lite"/>
    </source>
</evidence>
<gene>
    <name evidence="2" type="ORF">ACFYXI_12085</name>
</gene>
<protein>
    <submittedName>
        <fullName evidence="2">Uncharacterized protein</fullName>
    </submittedName>
</protein>
<dbReference type="RefSeq" id="WP_157570430.1">
    <property type="nucleotide sequence ID" value="NZ_BBYJ01000014.1"/>
</dbReference>
<feature type="region of interest" description="Disordered" evidence="1">
    <location>
        <begin position="1"/>
        <end position="58"/>
    </location>
</feature>
<dbReference type="EMBL" id="JBIASD010000006">
    <property type="protein sequence ID" value="MFF3666326.1"/>
    <property type="molecule type" value="Genomic_DNA"/>
</dbReference>
<name>A0ABW6SMW6_9ACTN</name>
<evidence type="ECO:0000313" key="2">
    <source>
        <dbReference type="EMBL" id="MFF3666326.1"/>
    </source>
</evidence>
<reference evidence="2 3" key="1">
    <citation type="submission" date="2024-10" db="EMBL/GenBank/DDBJ databases">
        <title>The Natural Products Discovery Center: Release of the First 8490 Sequenced Strains for Exploring Actinobacteria Biosynthetic Diversity.</title>
        <authorList>
            <person name="Kalkreuter E."/>
            <person name="Kautsar S.A."/>
            <person name="Yang D."/>
            <person name="Bader C.D."/>
            <person name="Teijaro C.N."/>
            <person name="Fluegel L."/>
            <person name="Davis C.M."/>
            <person name="Simpson J.R."/>
            <person name="Lauterbach L."/>
            <person name="Steele A.D."/>
            <person name="Gui C."/>
            <person name="Meng S."/>
            <person name="Li G."/>
            <person name="Viehrig K."/>
            <person name="Ye F."/>
            <person name="Su P."/>
            <person name="Kiefer A.F."/>
            <person name="Nichols A."/>
            <person name="Cepeda A.J."/>
            <person name="Yan W."/>
            <person name="Fan B."/>
            <person name="Jiang Y."/>
            <person name="Adhikari A."/>
            <person name="Zheng C.-J."/>
            <person name="Schuster L."/>
            <person name="Cowan T.M."/>
            <person name="Smanski M.J."/>
            <person name="Chevrette M.G."/>
            <person name="De Carvalho L.P.S."/>
            <person name="Shen B."/>
        </authorList>
    </citation>
    <scope>NUCLEOTIDE SEQUENCE [LARGE SCALE GENOMIC DNA]</scope>
    <source>
        <strain evidence="2 3">NPDC002173</strain>
    </source>
</reference>
<keyword evidence="3" id="KW-1185">Reference proteome</keyword>
<accession>A0ABW6SMW6</accession>
<comment type="caution">
    <text evidence="2">The sequence shown here is derived from an EMBL/GenBank/DDBJ whole genome shotgun (WGS) entry which is preliminary data.</text>
</comment>
<evidence type="ECO:0000313" key="3">
    <source>
        <dbReference type="Proteomes" id="UP001602013"/>
    </source>
</evidence>
<dbReference type="Proteomes" id="UP001602013">
    <property type="component" value="Unassembled WGS sequence"/>
</dbReference>
<feature type="compositionally biased region" description="Acidic residues" evidence="1">
    <location>
        <begin position="48"/>
        <end position="58"/>
    </location>
</feature>
<sequence length="58" mass="6301">MTNIWQPGGRPPRAGDLDWLPPLAQSPDAEGDPEDGPWKGWYVPGADSSDDVEEPTPE</sequence>
<organism evidence="2 3">
    <name type="scientific">Microtetraspora malaysiensis</name>
    <dbReference type="NCBI Taxonomy" id="161358"/>
    <lineage>
        <taxon>Bacteria</taxon>
        <taxon>Bacillati</taxon>
        <taxon>Actinomycetota</taxon>
        <taxon>Actinomycetes</taxon>
        <taxon>Streptosporangiales</taxon>
        <taxon>Streptosporangiaceae</taxon>
        <taxon>Microtetraspora</taxon>
    </lineage>
</organism>
<proteinExistence type="predicted"/>